<dbReference type="InterPro" id="IPR012910">
    <property type="entry name" value="Plug_dom"/>
</dbReference>
<accession>A0A0H4VDF9</accession>
<dbReference type="InterPro" id="IPR010105">
    <property type="entry name" value="TonB_sidphr_rcpt"/>
</dbReference>
<evidence type="ECO:0000256" key="3">
    <source>
        <dbReference type="ARBA" id="ARBA00022448"/>
    </source>
</evidence>
<keyword evidence="7" id="KW-0732">Signal</keyword>
<dbReference type="GO" id="GO:0015891">
    <property type="term" value="P:siderophore transport"/>
    <property type="evidence" value="ECO:0007669"/>
    <property type="project" value="InterPro"/>
</dbReference>
<dbReference type="AlphaFoldDB" id="A0A0H4VDF9"/>
<organism evidence="19 20">
    <name type="scientific">Aurantiacibacter atlanticus</name>
    <dbReference type="NCBI Taxonomy" id="1648404"/>
    <lineage>
        <taxon>Bacteria</taxon>
        <taxon>Pseudomonadati</taxon>
        <taxon>Pseudomonadota</taxon>
        <taxon>Alphaproteobacteria</taxon>
        <taxon>Sphingomonadales</taxon>
        <taxon>Erythrobacteraceae</taxon>
        <taxon>Aurantiacibacter</taxon>
    </lineage>
</organism>
<keyword evidence="10 15" id="KW-0798">TonB box</keyword>
<dbReference type="PANTHER" id="PTHR32552:SF68">
    <property type="entry name" value="FERRICHROME OUTER MEMBRANE TRANSPORTER_PHAGE RECEPTOR"/>
    <property type="match status" value="1"/>
</dbReference>
<evidence type="ECO:0000313" key="19">
    <source>
        <dbReference type="EMBL" id="AKQ42702.2"/>
    </source>
</evidence>
<evidence type="ECO:0000256" key="4">
    <source>
        <dbReference type="ARBA" id="ARBA00022452"/>
    </source>
</evidence>
<dbReference type="Pfam" id="PF00593">
    <property type="entry name" value="TonB_dep_Rec_b-barrel"/>
    <property type="match status" value="1"/>
</dbReference>
<evidence type="ECO:0000259" key="18">
    <source>
        <dbReference type="Pfam" id="PF07715"/>
    </source>
</evidence>
<dbReference type="SUPFAM" id="SSF56935">
    <property type="entry name" value="Porins"/>
    <property type="match status" value="1"/>
</dbReference>
<keyword evidence="11 14" id="KW-0472">Membrane</keyword>
<dbReference type="NCBIfam" id="TIGR01783">
    <property type="entry name" value="TonB-siderophor"/>
    <property type="match status" value="1"/>
</dbReference>
<feature type="domain" description="TonB-dependent receptor plug" evidence="18">
    <location>
        <begin position="49"/>
        <end position="148"/>
    </location>
</feature>
<dbReference type="PANTHER" id="PTHR32552">
    <property type="entry name" value="FERRICHROME IRON RECEPTOR-RELATED"/>
    <property type="match status" value="1"/>
</dbReference>
<reference evidence="19 20" key="1">
    <citation type="journal article" date="2015" name="Int. J. Syst. Evol. Microbiol.">
        <title>Erythrobacter atlanticus sp. nov., a bacterium from ocean sediment able to degrade polycyclic aromatic hydrocarbons.</title>
        <authorList>
            <person name="Zhuang L."/>
            <person name="Liu Y."/>
            <person name="Wang L."/>
            <person name="Wang W."/>
            <person name="Shao Z."/>
        </authorList>
    </citation>
    <scope>NUCLEOTIDE SEQUENCE [LARGE SCALE GENOMIC DNA]</scope>
    <source>
        <strain evidence="20">s21-N3</strain>
    </source>
</reference>
<evidence type="ECO:0000256" key="11">
    <source>
        <dbReference type="ARBA" id="ARBA00023136"/>
    </source>
</evidence>
<evidence type="ECO:0000256" key="8">
    <source>
        <dbReference type="ARBA" id="ARBA00023004"/>
    </source>
</evidence>
<dbReference type="InterPro" id="IPR036942">
    <property type="entry name" value="Beta-barrel_TonB_sf"/>
</dbReference>
<dbReference type="STRING" id="1648404.CP97_12640"/>
<evidence type="ECO:0000256" key="13">
    <source>
        <dbReference type="ARBA" id="ARBA00023237"/>
    </source>
</evidence>
<keyword evidence="13 14" id="KW-0998">Cell outer membrane</keyword>
<evidence type="ECO:0000256" key="5">
    <source>
        <dbReference type="ARBA" id="ARBA00022496"/>
    </source>
</evidence>
<comment type="similarity">
    <text evidence="2 14 15">Belongs to the TonB-dependent receptor family.</text>
</comment>
<keyword evidence="8" id="KW-0408">Iron</keyword>
<dbReference type="InterPro" id="IPR037066">
    <property type="entry name" value="Plug_dom_sf"/>
</dbReference>
<evidence type="ECO:0000256" key="10">
    <source>
        <dbReference type="ARBA" id="ARBA00023077"/>
    </source>
</evidence>
<dbReference type="GO" id="GO:0015344">
    <property type="term" value="F:siderophore uptake transmembrane transporter activity"/>
    <property type="evidence" value="ECO:0007669"/>
    <property type="project" value="TreeGrafter"/>
</dbReference>
<evidence type="ECO:0000256" key="6">
    <source>
        <dbReference type="ARBA" id="ARBA00022692"/>
    </source>
</evidence>
<dbReference type="InterPro" id="IPR039426">
    <property type="entry name" value="TonB-dep_rcpt-like"/>
</dbReference>
<protein>
    <submittedName>
        <fullName evidence="19">TonB-denpendent receptor</fullName>
    </submittedName>
</protein>
<dbReference type="EMBL" id="CP011310">
    <property type="protein sequence ID" value="AKQ42702.2"/>
    <property type="molecule type" value="Genomic_DNA"/>
</dbReference>
<keyword evidence="3 14" id="KW-0813">Transport</keyword>
<evidence type="ECO:0000256" key="16">
    <source>
        <dbReference type="SAM" id="MobiDB-lite"/>
    </source>
</evidence>
<keyword evidence="6 14" id="KW-0812">Transmembrane</keyword>
<dbReference type="KEGG" id="ery:CP97_12640"/>
<dbReference type="PROSITE" id="PS52016">
    <property type="entry name" value="TONB_DEPENDENT_REC_3"/>
    <property type="match status" value="1"/>
</dbReference>
<keyword evidence="20" id="KW-1185">Reference proteome</keyword>
<proteinExistence type="inferred from homology"/>
<keyword evidence="5" id="KW-0410">Iron transport</keyword>
<keyword evidence="9" id="KW-0406">Ion transport</keyword>
<comment type="subcellular location">
    <subcellularLocation>
        <location evidence="1 14">Cell outer membrane</location>
        <topology evidence="1 14">Multi-pass membrane protein</topology>
    </subcellularLocation>
</comment>
<dbReference type="Pfam" id="PF07715">
    <property type="entry name" value="Plug"/>
    <property type="match status" value="1"/>
</dbReference>
<evidence type="ECO:0000313" key="20">
    <source>
        <dbReference type="Proteomes" id="UP000059113"/>
    </source>
</evidence>
<name>A0A0H4VDF9_9SPHN</name>
<feature type="region of interest" description="Disordered" evidence="16">
    <location>
        <begin position="1"/>
        <end position="22"/>
    </location>
</feature>
<reference evidence="20" key="2">
    <citation type="submission" date="2015-04" db="EMBL/GenBank/DDBJ databases">
        <title>The complete genome sequence of Erythrobacter sp. s21-N3.</title>
        <authorList>
            <person name="Zhuang L."/>
            <person name="Liu Y."/>
            <person name="Shao Z."/>
        </authorList>
    </citation>
    <scope>NUCLEOTIDE SEQUENCE [LARGE SCALE GENOMIC DNA]</scope>
    <source>
        <strain evidence="20">s21-N3</strain>
    </source>
</reference>
<dbReference type="GO" id="GO:0038023">
    <property type="term" value="F:signaling receptor activity"/>
    <property type="evidence" value="ECO:0007669"/>
    <property type="project" value="InterPro"/>
</dbReference>
<evidence type="ECO:0000256" key="12">
    <source>
        <dbReference type="ARBA" id="ARBA00023170"/>
    </source>
</evidence>
<keyword evidence="12 19" id="KW-0675">Receptor</keyword>
<dbReference type="Proteomes" id="UP000059113">
    <property type="component" value="Chromosome"/>
</dbReference>
<dbReference type="Gene3D" id="2.170.130.10">
    <property type="entry name" value="TonB-dependent receptor, plug domain"/>
    <property type="match status" value="1"/>
</dbReference>
<evidence type="ECO:0000256" key="14">
    <source>
        <dbReference type="PROSITE-ProRule" id="PRU01360"/>
    </source>
</evidence>
<evidence type="ECO:0000256" key="1">
    <source>
        <dbReference type="ARBA" id="ARBA00004571"/>
    </source>
</evidence>
<dbReference type="GO" id="GO:0009279">
    <property type="term" value="C:cell outer membrane"/>
    <property type="evidence" value="ECO:0007669"/>
    <property type="project" value="UniProtKB-SubCell"/>
</dbReference>
<keyword evidence="4 14" id="KW-1134">Transmembrane beta strand</keyword>
<evidence type="ECO:0000256" key="7">
    <source>
        <dbReference type="ARBA" id="ARBA00022729"/>
    </source>
</evidence>
<evidence type="ECO:0000256" key="9">
    <source>
        <dbReference type="ARBA" id="ARBA00023065"/>
    </source>
</evidence>
<gene>
    <name evidence="19" type="ORF">CP97_12640</name>
</gene>
<feature type="domain" description="TonB-dependent receptor-like beta-barrel" evidence="17">
    <location>
        <begin position="228"/>
        <end position="663"/>
    </location>
</feature>
<sequence length="694" mass="74775">MIIGASPAFAQEGDSGTGDANAASTQTNTILVTGALTGFGATKSDTPIVEVARSISIETADDFDDKGFQSLDDALTYMAGVTAEPFGFSTRGDFSQVRGLDAPEYRDNLQFLFGFYNNPRPDLFTLEQVEVLKGPASVLYGAASPGGIINVVTKRPFNETAGEIRAEYGSFDRMQIAGDFNFAVPGAEDEAMFRFVGLYRDAGTQIDEVEDNKLVIAPAFTLRPANGTEITLLANYTDQDTDTAHQFYPVTGTFLPSQDGRKIDTREYFGAPGFNAYKSESFAATLLADQQLTANWSLEGVARYVDSSSDYRQAWPSFLGNGVPRIDADGNAGWTFYLSDRKSEQYAFDMRIRGEFMTGPIEHALLAGVQYQDVMTDADNAYLDTINTINVFNPQYQNVPSVADVRAQRVDGAANFVEELGFYISNQMTLGDLVGTAGVRFDQVDNAVENGAAQEDDATSFSAGLLWRGPGGISPYVSYAESFEPVVGVDTMTGDQLLPQQGRQWEAGIKWQPAGVNALVTLSAFNIEQSNLPNPNALVGGNSQQEGVAKIKGMELEANAIIGGLRLDGNLGYLDTEDPNGHRVTAIPEWQSSLFALYKISSGSLRGLSFGGGIRHVGGSESSGISALTGEVLTYRTSGYTVGDLSAAFEYGSWELRVTARNVTNEKYLTVCLVRGDCYPGERGSVTGTVAFNF</sequence>
<evidence type="ECO:0000256" key="2">
    <source>
        <dbReference type="ARBA" id="ARBA00009810"/>
    </source>
</evidence>
<dbReference type="Gene3D" id="2.40.170.20">
    <property type="entry name" value="TonB-dependent receptor, beta-barrel domain"/>
    <property type="match status" value="1"/>
</dbReference>
<dbReference type="CDD" id="cd01347">
    <property type="entry name" value="ligand_gated_channel"/>
    <property type="match status" value="1"/>
</dbReference>
<evidence type="ECO:0000259" key="17">
    <source>
        <dbReference type="Pfam" id="PF00593"/>
    </source>
</evidence>
<dbReference type="InterPro" id="IPR000531">
    <property type="entry name" value="Beta-barrel_TonB"/>
</dbReference>
<evidence type="ECO:0000256" key="15">
    <source>
        <dbReference type="RuleBase" id="RU003357"/>
    </source>
</evidence>